<evidence type="ECO:0000313" key="5">
    <source>
        <dbReference type="Proteomes" id="UP000663829"/>
    </source>
</evidence>
<proteinExistence type="predicted"/>
<dbReference type="AlphaFoldDB" id="A0A814SVK5"/>
<comment type="caution">
    <text evidence="1">The sequence shown here is derived from an EMBL/GenBank/DDBJ whole genome shotgun (WGS) entry which is preliminary data.</text>
</comment>
<dbReference type="EMBL" id="CAJNOK010042317">
    <property type="protein sequence ID" value="CAF1563160.1"/>
    <property type="molecule type" value="Genomic_DNA"/>
</dbReference>
<protein>
    <submittedName>
        <fullName evidence="1">Uncharacterized protein</fullName>
    </submittedName>
</protein>
<evidence type="ECO:0000313" key="3">
    <source>
        <dbReference type="EMBL" id="CAF3916657.1"/>
    </source>
</evidence>
<dbReference type="EMBL" id="CAJOBA010064993">
    <property type="protein sequence ID" value="CAF4355555.1"/>
    <property type="molecule type" value="Genomic_DNA"/>
</dbReference>
<accession>A0A814SVK5</accession>
<dbReference type="Proteomes" id="UP000677228">
    <property type="component" value="Unassembled WGS sequence"/>
</dbReference>
<organism evidence="1 5">
    <name type="scientific">Didymodactylos carnosus</name>
    <dbReference type="NCBI Taxonomy" id="1234261"/>
    <lineage>
        <taxon>Eukaryota</taxon>
        <taxon>Metazoa</taxon>
        <taxon>Spiralia</taxon>
        <taxon>Gnathifera</taxon>
        <taxon>Rotifera</taxon>
        <taxon>Eurotatoria</taxon>
        <taxon>Bdelloidea</taxon>
        <taxon>Philodinida</taxon>
        <taxon>Philodinidae</taxon>
        <taxon>Didymodactylos</taxon>
    </lineage>
</organism>
<dbReference type="Proteomes" id="UP000663829">
    <property type="component" value="Unassembled WGS sequence"/>
</dbReference>
<evidence type="ECO:0000313" key="4">
    <source>
        <dbReference type="EMBL" id="CAF4355555.1"/>
    </source>
</evidence>
<dbReference type="EMBL" id="CAJOBC010006956">
    <property type="protein sequence ID" value="CAF3916657.1"/>
    <property type="molecule type" value="Genomic_DNA"/>
</dbReference>
<dbReference type="EMBL" id="CAJNOQ010006956">
    <property type="protein sequence ID" value="CAF1153151.1"/>
    <property type="molecule type" value="Genomic_DNA"/>
</dbReference>
<reference evidence="1" key="1">
    <citation type="submission" date="2021-02" db="EMBL/GenBank/DDBJ databases">
        <authorList>
            <person name="Nowell W R."/>
        </authorList>
    </citation>
    <scope>NUCLEOTIDE SEQUENCE</scope>
</reference>
<dbReference type="Proteomes" id="UP000681722">
    <property type="component" value="Unassembled WGS sequence"/>
</dbReference>
<keyword evidence="5" id="KW-1185">Reference proteome</keyword>
<evidence type="ECO:0000313" key="2">
    <source>
        <dbReference type="EMBL" id="CAF1563160.1"/>
    </source>
</evidence>
<sequence>MAPETARFENKQTLNFDFHLDEQCYDDEEIEVEIMEQEELFNTKSDKENNIRHQFSFEYMQNAVNI</sequence>
<gene>
    <name evidence="1" type="ORF">GPM918_LOCUS21289</name>
    <name evidence="2" type="ORF">OVA965_LOCUS39918</name>
    <name evidence="3" type="ORF">SRO942_LOCUS21286</name>
    <name evidence="4" type="ORF">TMI583_LOCUS41301</name>
</gene>
<dbReference type="Proteomes" id="UP000682733">
    <property type="component" value="Unassembled WGS sequence"/>
</dbReference>
<name>A0A814SVK5_9BILA</name>
<evidence type="ECO:0000313" key="1">
    <source>
        <dbReference type="EMBL" id="CAF1153151.1"/>
    </source>
</evidence>